<feature type="region of interest" description="Disordered" evidence="2">
    <location>
        <begin position="125"/>
        <end position="147"/>
    </location>
</feature>
<proteinExistence type="predicted"/>
<dbReference type="Gene3D" id="1.10.287.1490">
    <property type="match status" value="1"/>
</dbReference>
<name>A0A922MTS2_SPOEX</name>
<dbReference type="Gene3D" id="3.30.40.10">
    <property type="entry name" value="Zinc/RING finger domain, C3HC4 (zinc finger)"/>
    <property type="match status" value="1"/>
</dbReference>
<feature type="coiled-coil region" evidence="1">
    <location>
        <begin position="157"/>
        <end position="205"/>
    </location>
</feature>
<evidence type="ECO:0000313" key="4">
    <source>
        <dbReference type="Proteomes" id="UP000814243"/>
    </source>
</evidence>
<reference evidence="3" key="1">
    <citation type="journal article" date="2021" name="G3 (Bethesda)">
        <title>Genome and transcriptome analysis of the beet armyworm Spodoptera exigua reveals targets for pest control. .</title>
        <authorList>
            <person name="Simon S."/>
            <person name="Breeschoten T."/>
            <person name="Jansen H.J."/>
            <person name="Dirks R.P."/>
            <person name="Schranz M.E."/>
            <person name="Ros V.I.D."/>
        </authorList>
    </citation>
    <scope>NUCLEOTIDE SEQUENCE</scope>
    <source>
        <strain evidence="3">TB_SE_WUR_2020</strain>
    </source>
</reference>
<evidence type="ECO:0000256" key="2">
    <source>
        <dbReference type="SAM" id="MobiDB-lite"/>
    </source>
</evidence>
<evidence type="ECO:0000313" key="3">
    <source>
        <dbReference type="EMBL" id="KAH9643001.1"/>
    </source>
</evidence>
<dbReference type="SUPFAM" id="SSF57903">
    <property type="entry name" value="FYVE/PHD zinc finger"/>
    <property type="match status" value="1"/>
</dbReference>
<feature type="coiled-coil region" evidence="1">
    <location>
        <begin position="243"/>
        <end position="284"/>
    </location>
</feature>
<gene>
    <name evidence="3" type="ORF">HF086_013562</name>
</gene>
<dbReference type="InterPro" id="IPR011011">
    <property type="entry name" value="Znf_FYVE_PHD"/>
</dbReference>
<dbReference type="Proteomes" id="UP000814243">
    <property type="component" value="Unassembled WGS sequence"/>
</dbReference>
<comment type="caution">
    <text evidence="3">The sequence shown here is derived from an EMBL/GenBank/DDBJ whole genome shotgun (WGS) entry which is preliminary data.</text>
</comment>
<protein>
    <submittedName>
        <fullName evidence="3">Uncharacterized protein</fullName>
    </submittedName>
</protein>
<dbReference type="EMBL" id="JACEFF010000163">
    <property type="protein sequence ID" value="KAH9643001.1"/>
    <property type="molecule type" value="Genomic_DNA"/>
</dbReference>
<dbReference type="InterPro" id="IPR013083">
    <property type="entry name" value="Znf_RING/FYVE/PHD"/>
</dbReference>
<dbReference type="AlphaFoldDB" id="A0A922MTS2"/>
<organism evidence="3 4">
    <name type="scientific">Spodoptera exigua</name>
    <name type="common">Beet armyworm</name>
    <name type="synonym">Noctua fulgens</name>
    <dbReference type="NCBI Taxonomy" id="7107"/>
    <lineage>
        <taxon>Eukaryota</taxon>
        <taxon>Metazoa</taxon>
        <taxon>Ecdysozoa</taxon>
        <taxon>Arthropoda</taxon>
        <taxon>Hexapoda</taxon>
        <taxon>Insecta</taxon>
        <taxon>Pterygota</taxon>
        <taxon>Neoptera</taxon>
        <taxon>Endopterygota</taxon>
        <taxon>Lepidoptera</taxon>
        <taxon>Glossata</taxon>
        <taxon>Ditrysia</taxon>
        <taxon>Noctuoidea</taxon>
        <taxon>Noctuidae</taxon>
        <taxon>Amphipyrinae</taxon>
        <taxon>Spodoptera</taxon>
    </lineage>
</organism>
<keyword evidence="1" id="KW-0175">Coiled coil</keyword>
<sequence length="533" mass="60324">MSSKIDSKNTNSGRKMAPLVECHKCKKHVDIKTTALCSVCNHRYEPDCIGYPGQTYRMMHQESKKKWKCVTCIKNKNSISSDLTNITLRNKKKPVNTQPLNQAIIIEKHQPVDASQIHDSHVLTDCNSSSESDYTPPKMSKSLDGTSSDLNSDLISLSEMKDTISQLTGELNCTQSELDKTLLENHDLQKQVNKLTAENNMLKSLCQSTSLPDASFRSSIKKKRHSLAYCTTSTPSSPIYSSNANYENKTISLKKQIEDLQLRLDRANLEISALTKQIETLSQYLQNKTEVLNPTTFPRNHEHRLEKTIFIFGTQQCVGLASALLQSRSNTKYEKYGILAETNPNAKCDIIIQNCIKTTLKPNDKLVICIGENDNNLGQVLSQLEGLLDTFYNNRIIVLKVSNSNSLNVSKLNYSIEKLCKKFKKCYFLDIVNFKLSEICKSINYVIDCNDYDEKYLYPGNIKQFIMRNQPSSNIAISNSKPKKGTIPYYFSIQNCDKIIRAVNTAVSIGTINKGTIPYYFPILKNKGDFFRV</sequence>
<evidence type="ECO:0000256" key="1">
    <source>
        <dbReference type="SAM" id="Coils"/>
    </source>
</evidence>
<accession>A0A922MTS2</accession>